<feature type="compositionally biased region" description="Low complexity" evidence="13">
    <location>
        <begin position="32"/>
        <end position="56"/>
    </location>
</feature>
<dbReference type="OrthoDB" id="9797618at2"/>
<evidence type="ECO:0000256" key="5">
    <source>
        <dbReference type="ARBA" id="ARBA00022448"/>
    </source>
</evidence>
<evidence type="ECO:0000256" key="3">
    <source>
        <dbReference type="ARBA" id="ARBA00011245"/>
    </source>
</evidence>
<feature type="compositionally biased region" description="Basic and acidic residues" evidence="13">
    <location>
        <begin position="63"/>
        <end position="88"/>
    </location>
</feature>
<keyword evidence="5" id="KW-0813">Transport</keyword>
<keyword evidence="8" id="KW-0472">Membrane</keyword>
<comment type="subcellular location">
    <subcellularLocation>
        <location evidence="1">Cell outer membrane</location>
        <topology evidence="1">Lipid-anchor</topology>
    </subcellularLocation>
</comment>
<keyword evidence="6 14" id="KW-0732">Signal</keyword>
<keyword evidence="7" id="KW-0653">Protein transport</keyword>
<dbReference type="PATRIC" id="fig|45070.6.peg.2965"/>
<evidence type="ECO:0000256" key="12">
    <source>
        <dbReference type="ARBA" id="ARBA00023288"/>
    </source>
</evidence>
<evidence type="ECO:0000313" key="15">
    <source>
        <dbReference type="EMBL" id="KTD33163.1"/>
    </source>
</evidence>
<evidence type="ECO:0000256" key="7">
    <source>
        <dbReference type="ARBA" id="ARBA00022927"/>
    </source>
</evidence>
<name>A0A0W0WLE6_9GAMM</name>
<reference evidence="15 16" key="1">
    <citation type="submission" date="2015-11" db="EMBL/GenBank/DDBJ databases">
        <title>Genomic analysis of 38 Legionella species identifies large and diverse effector repertoires.</title>
        <authorList>
            <person name="Burstein D."/>
            <person name="Amaro F."/>
            <person name="Zusman T."/>
            <person name="Lifshitz Z."/>
            <person name="Cohen O."/>
            <person name="Gilbert J.A."/>
            <person name="Pupko T."/>
            <person name="Shuman H.A."/>
            <person name="Segal G."/>
        </authorList>
    </citation>
    <scope>NUCLEOTIDE SEQUENCE [LARGE SCALE GENOMIC DNA]</scope>
    <source>
        <strain evidence="15 16">ATCC 49506</strain>
    </source>
</reference>
<comment type="caution">
    <text evidence="15">The sequence shown here is derived from an EMBL/GenBank/DDBJ whole genome shotgun (WGS) entry which is preliminary data.</text>
</comment>
<evidence type="ECO:0000256" key="1">
    <source>
        <dbReference type="ARBA" id="ARBA00004459"/>
    </source>
</evidence>
<proteinExistence type="inferred from homology"/>
<dbReference type="PROSITE" id="PS51257">
    <property type="entry name" value="PROKAR_LIPOPROTEIN"/>
    <property type="match status" value="1"/>
</dbReference>
<evidence type="ECO:0000256" key="9">
    <source>
        <dbReference type="ARBA" id="ARBA00023139"/>
    </source>
</evidence>
<dbReference type="InterPro" id="IPR029046">
    <property type="entry name" value="LolA/LolB/LppX"/>
</dbReference>
<dbReference type="RefSeq" id="WP_083503848.1">
    <property type="nucleotide sequence ID" value="NZ_CAAAIF010000003.1"/>
</dbReference>
<dbReference type="SUPFAM" id="SSF89392">
    <property type="entry name" value="Prokaryotic lipoproteins and lipoprotein localization factors"/>
    <property type="match status" value="1"/>
</dbReference>
<gene>
    <name evidence="15" type="primary">lolB</name>
    <name evidence="15" type="ORF">Lnau_2811</name>
</gene>
<dbReference type="AlphaFoldDB" id="A0A0W0WLE6"/>
<comment type="subunit">
    <text evidence="3">Monomer.</text>
</comment>
<evidence type="ECO:0000256" key="2">
    <source>
        <dbReference type="ARBA" id="ARBA00009696"/>
    </source>
</evidence>
<dbReference type="EMBL" id="LNYO01000024">
    <property type="protein sequence ID" value="KTD33163.1"/>
    <property type="molecule type" value="Genomic_DNA"/>
</dbReference>
<organism evidence="15 16">
    <name type="scientific">Legionella nautarum</name>
    <dbReference type="NCBI Taxonomy" id="45070"/>
    <lineage>
        <taxon>Bacteria</taxon>
        <taxon>Pseudomonadati</taxon>
        <taxon>Pseudomonadota</taxon>
        <taxon>Gammaproteobacteria</taxon>
        <taxon>Legionellales</taxon>
        <taxon>Legionellaceae</taxon>
        <taxon>Legionella</taxon>
    </lineage>
</organism>
<evidence type="ECO:0000256" key="10">
    <source>
        <dbReference type="ARBA" id="ARBA00023186"/>
    </source>
</evidence>
<sequence>MIAVRNIYIVSFLLLSACASRSVITEAPLNPTTPTAPETSAEANSLPLSSQPLNNSKAPTELSSDKKGVAVEQDKTAENKKGVKDRSPSNKKQATAASSSASRISSWDISGAMAARSKNKGWSASVNWVQRGASQYQIRLSGPLGSGTVLISRSGGAVTLRDGPKTASSSNAESLLKQQTGVSLPVSNLYYWVRGIPAPGSVKGEKRDASGHLVQLRQGGYTIQYLQYTSAGGASLPTSVRLQGNGIFIKMVIKSWRV</sequence>
<dbReference type="Proteomes" id="UP000054725">
    <property type="component" value="Unassembled WGS sequence"/>
</dbReference>
<evidence type="ECO:0000256" key="8">
    <source>
        <dbReference type="ARBA" id="ARBA00023136"/>
    </source>
</evidence>
<dbReference type="STRING" id="45070.Lnau_2811"/>
<keyword evidence="16" id="KW-1185">Reference proteome</keyword>
<accession>A0A0W0WLE6</accession>
<dbReference type="CDD" id="cd16326">
    <property type="entry name" value="LolB"/>
    <property type="match status" value="1"/>
</dbReference>
<evidence type="ECO:0000256" key="6">
    <source>
        <dbReference type="ARBA" id="ARBA00022729"/>
    </source>
</evidence>
<evidence type="ECO:0000313" key="16">
    <source>
        <dbReference type="Proteomes" id="UP000054725"/>
    </source>
</evidence>
<dbReference type="GO" id="GO:0015031">
    <property type="term" value="P:protein transport"/>
    <property type="evidence" value="ECO:0007669"/>
    <property type="project" value="UniProtKB-KW"/>
</dbReference>
<evidence type="ECO:0000256" key="14">
    <source>
        <dbReference type="SAM" id="SignalP"/>
    </source>
</evidence>
<dbReference type="GO" id="GO:0009279">
    <property type="term" value="C:cell outer membrane"/>
    <property type="evidence" value="ECO:0007669"/>
    <property type="project" value="UniProtKB-SubCell"/>
</dbReference>
<keyword evidence="11" id="KW-0998">Cell outer membrane</keyword>
<evidence type="ECO:0000256" key="4">
    <source>
        <dbReference type="ARBA" id="ARBA00016202"/>
    </source>
</evidence>
<feature type="signal peptide" evidence="14">
    <location>
        <begin position="1"/>
        <end position="21"/>
    </location>
</feature>
<dbReference type="NCBIfam" id="TIGR00548">
    <property type="entry name" value="lolB"/>
    <property type="match status" value="1"/>
</dbReference>
<feature type="chain" id="PRO_5006915613" description="Outer-membrane lipoprotein LolB" evidence="14">
    <location>
        <begin position="22"/>
        <end position="258"/>
    </location>
</feature>
<protein>
    <recommendedName>
        <fullName evidence="4">Outer-membrane lipoprotein LolB</fullName>
    </recommendedName>
</protein>
<keyword evidence="9" id="KW-0564">Palmitate</keyword>
<keyword evidence="12" id="KW-0449">Lipoprotein</keyword>
<dbReference type="Gene3D" id="2.50.20.10">
    <property type="entry name" value="Lipoprotein localisation LolA/LolB/LppX"/>
    <property type="match status" value="1"/>
</dbReference>
<dbReference type="InterPro" id="IPR004565">
    <property type="entry name" value="OM_lipoprot_LolB"/>
</dbReference>
<comment type="similarity">
    <text evidence="2">Belongs to the LolB family.</text>
</comment>
<feature type="region of interest" description="Disordered" evidence="13">
    <location>
        <begin position="28"/>
        <end position="99"/>
    </location>
</feature>
<evidence type="ECO:0000256" key="11">
    <source>
        <dbReference type="ARBA" id="ARBA00023237"/>
    </source>
</evidence>
<keyword evidence="10" id="KW-0143">Chaperone</keyword>
<dbReference type="Pfam" id="PF03550">
    <property type="entry name" value="LolB"/>
    <property type="match status" value="1"/>
</dbReference>
<evidence type="ECO:0000256" key="13">
    <source>
        <dbReference type="SAM" id="MobiDB-lite"/>
    </source>
</evidence>